<accession>A0ABT5HQZ3</accession>
<evidence type="ECO:0000313" key="2">
    <source>
        <dbReference type="EMBL" id="MDC7682373.1"/>
    </source>
</evidence>
<comment type="caution">
    <text evidence="2">The sequence shown here is derived from an EMBL/GenBank/DDBJ whole genome shotgun (WGS) entry which is preliminary data.</text>
</comment>
<dbReference type="InterPro" id="IPR007420">
    <property type="entry name" value="DUF465"/>
</dbReference>
<dbReference type="InterPro" id="IPR038444">
    <property type="entry name" value="DUF465_sf"/>
</dbReference>
<reference evidence="2 3" key="1">
    <citation type="submission" date="2023-01" db="EMBL/GenBank/DDBJ databases">
        <title>Novel species of the genus Asticcacaulis isolated from rivers.</title>
        <authorList>
            <person name="Lu H."/>
        </authorList>
    </citation>
    <scope>NUCLEOTIDE SEQUENCE [LARGE SCALE GENOMIC DNA]</scope>
    <source>
        <strain evidence="2 3">BYS171W</strain>
    </source>
</reference>
<dbReference type="Gene3D" id="6.10.280.50">
    <property type="match status" value="1"/>
</dbReference>
<name>A0ABT5HQZ3_9CAUL</name>
<keyword evidence="1" id="KW-0175">Coiled coil</keyword>
<dbReference type="Pfam" id="PF04325">
    <property type="entry name" value="DUF465"/>
    <property type="match status" value="1"/>
</dbReference>
<gene>
    <name evidence="2" type="ORF">PQU92_03745</name>
</gene>
<sequence>MHDDNNIRALFRPDSLQLVKNTPADANGDLERRVGHREELDKVTLELVSDETVDTQPDDLEPSYRELDNPVSALPINGETVALRAQAAILKQEHKDLDDSIQALETMPMPDQILIARLKRKKLALRDQISTLEDRIRPDIIA</sequence>
<feature type="coiled-coil region" evidence="1">
    <location>
        <begin position="87"/>
        <end position="135"/>
    </location>
</feature>
<dbReference type="RefSeq" id="WP_272746865.1">
    <property type="nucleotide sequence ID" value="NZ_JAQQKX010000002.1"/>
</dbReference>
<evidence type="ECO:0000313" key="3">
    <source>
        <dbReference type="Proteomes" id="UP001214854"/>
    </source>
</evidence>
<proteinExistence type="predicted"/>
<dbReference type="Proteomes" id="UP001214854">
    <property type="component" value="Unassembled WGS sequence"/>
</dbReference>
<dbReference type="EMBL" id="JAQQKX010000002">
    <property type="protein sequence ID" value="MDC7682373.1"/>
    <property type="molecule type" value="Genomic_DNA"/>
</dbReference>
<evidence type="ECO:0000256" key="1">
    <source>
        <dbReference type="SAM" id="Coils"/>
    </source>
</evidence>
<keyword evidence="3" id="KW-1185">Reference proteome</keyword>
<organism evidence="2 3">
    <name type="scientific">Asticcacaulis aquaticus</name>
    <dbReference type="NCBI Taxonomy" id="2984212"/>
    <lineage>
        <taxon>Bacteria</taxon>
        <taxon>Pseudomonadati</taxon>
        <taxon>Pseudomonadota</taxon>
        <taxon>Alphaproteobacteria</taxon>
        <taxon>Caulobacterales</taxon>
        <taxon>Caulobacteraceae</taxon>
        <taxon>Asticcacaulis</taxon>
    </lineage>
</organism>
<protein>
    <submittedName>
        <fullName evidence="2">DUF465 domain-containing protein</fullName>
    </submittedName>
</protein>